<comment type="similarity">
    <text evidence="4">Belongs to the cytochrome b5 family.</text>
</comment>
<dbReference type="GO" id="GO:0016020">
    <property type="term" value="C:membrane"/>
    <property type="evidence" value="ECO:0007669"/>
    <property type="project" value="TreeGrafter"/>
</dbReference>
<dbReference type="InterPro" id="IPR050668">
    <property type="entry name" value="Cytochrome_b5"/>
</dbReference>
<reference evidence="7 8" key="1">
    <citation type="journal article" date="2019" name="Mol. Biol. Evol.">
        <title>Blast fungal genomes show frequent chromosomal changes, gene gains and losses, and effector gene turnover.</title>
        <authorList>
            <person name="Gomez Luciano L.B."/>
            <person name="Jason Tsai I."/>
            <person name="Chuma I."/>
            <person name="Tosa Y."/>
            <person name="Chen Y.H."/>
            <person name="Li J.Y."/>
            <person name="Li M.Y."/>
            <person name="Jade Lu M.Y."/>
            <person name="Nakayashiki H."/>
            <person name="Li W.H."/>
        </authorList>
    </citation>
    <scope>NUCLEOTIDE SEQUENCE [LARGE SCALE GENOMIC DNA]</scope>
    <source>
        <strain evidence="7 8">NI907</strain>
    </source>
</reference>
<dbReference type="RefSeq" id="XP_030979634.1">
    <property type="nucleotide sequence ID" value="XM_031130903.1"/>
</dbReference>
<keyword evidence="7" id="KW-1185">Reference proteome</keyword>
<dbReference type="InterPro" id="IPR001199">
    <property type="entry name" value="Cyt_B5-like_heme/steroid-bd"/>
</dbReference>
<keyword evidence="1" id="KW-0349">Heme</keyword>
<evidence type="ECO:0000256" key="4">
    <source>
        <dbReference type="ARBA" id="ARBA00038168"/>
    </source>
</evidence>
<evidence type="ECO:0000256" key="2">
    <source>
        <dbReference type="ARBA" id="ARBA00022723"/>
    </source>
</evidence>
<dbReference type="GO" id="GO:0046872">
    <property type="term" value="F:metal ion binding"/>
    <property type="evidence" value="ECO:0007669"/>
    <property type="project" value="UniProtKB-KW"/>
</dbReference>
<evidence type="ECO:0000313" key="7">
    <source>
        <dbReference type="Proteomes" id="UP000515153"/>
    </source>
</evidence>
<organism evidence="7 8">
    <name type="scientific">Pyricularia grisea</name>
    <name type="common">Crabgrass-specific blast fungus</name>
    <name type="synonym">Magnaporthe grisea</name>
    <dbReference type="NCBI Taxonomy" id="148305"/>
    <lineage>
        <taxon>Eukaryota</taxon>
        <taxon>Fungi</taxon>
        <taxon>Dikarya</taxon>
        <taxon>Ascomycota</taxon>
        <taxon>Pezizomycotina</taxon>
        <taxon>Sordariomycetes</taxon>
        <taxon>Sordariomycetidae</taxon>
        <taxon>Magnaporthales</taxon>
        <taxon>Pyriculariaceae</taxon>
        <taxon>Pyricularia</taxon>
    </lineage>
</organism>
<proteinExistence type="inferred from homology"/>
<keyword evidence="3" id="KW-0408">Iron</keyword>
<evidence type="ECO:0000259" key="6">
    <source>
        <dbReference type="PROSITE" id="PS50255"/>
    </source>
</evidence>
<dbReference type="KEGG" id="pgri:PgNI_10929"/>
<evidence type="ECO:0000256" key="1">
    <source>
        <dbReference type="ARBA" id="ARBA00022617"/>
    </source>
</evidence>
<dbReference type="Gene3D" id="3.10.120.10">
    <property type="entry name" value="Cytochrome b5-like heme/steroid binding domain"/>
    <property type="match status" value="1"/>
</dbReference>
<gene>
    <name evidence="8" type="ORF">PgNI_10929</name>
</gene>
<protein>
    <recommendedName>
        <fullName evidence="6">Cytochrome b5 heme-binding domain-containing protein</fullName>
    </recommendedName>
</protein>
<dbReference type="SUPFAM" id="SSF55856">
    <property type="entry name" value="Cytochrome b5-like heme/steroid binding domain"/>
    <property type="match status" value="1"/>
</dbReference>
<feature type="domain" description="Cytochrome b5 heme-binding" evidence="6">
    <location>
        <begin position="9"/>
        <end position="85"/>
    </location>
</feature>
<dbReference type="GO" id="GO:0020037">
    <property type="term" value="F:heme binding"/>
    <property type="evidence" value="ECO:0007669"/>
    <property type="project" value="TreeGrafter"/>
</dbReference>
<evidence type="ECO:0000313" key="8">
    <source>
        <dbReference type="RefSeq" id="XP_030979634.1"/>
    </source>
</evidence>
<dbReference type="PRINTS" id="PR00363">
    <property type="entry name" value="CYTOCHROMEB5"/>
</dbReference>
<keyword evidence="2" id="KW-0479">Metal-binding</keyword>
<dbReference type="PANTHER" id="PTHR19359">
    <property type="entry name" value="CYTOCHROME B5"/>
    <property type="match status" value="1"/>
</dbReference>
<reference evidence="8" key="3">
    <citation type="submission" date="2025-08" db="UniProtKB">
        <authorList>
            <consortium name="RefSeq"/>
        </authorList>
    </citation>
    <scope>IDENTIFICATION</scope>
    <source>
        <strain evidence="8">NI907</strain>
    </source>
</reference>
<dbReference type="OrthoDB" id="260519at2759"/>
<name>A0A6P8AXP3_PYRGI</name>
<dbReference type="SMART" id="SM01117">
    <property type="entry name" value="Cyt-b5"/>
    <property type="match status" value="1"/>
</dbReference>
<evidence type="ECO:0000256" key="3">
    <source>
        <dbReference type="ARBA" id="ARBA00023004"/>
    </source>
</evidence>
<evidence type="ECO:0000256" key="5">
    <source>
        <dbReference type="SAM" id="Phobius"/>
    </source>
</evidence>
<accession>A0A6P8AXP3</accession>
<keyword evidence="5" id="KW-1133">Transmembrane helix</keyword>
<keyword evidence="5" id="KW-0472">Membrane</keyword>
<feature type="transmembrane region" description="Helical" evidence="5">
    <location>
        <begin position="169"/>
        <end position="190"/>
    </location>
</feature>
<sequence length="215" mass="23488">MAAQSDKSNSTYTLTEVAQHQSKQSLWIVIRGKVHDVTRFQDDHPGGADVLQDVAGGDGTEAFEYAGHSADAVQKLEELTVGVLADSHTSDGTRFQTTHSIGKTSNGTRLVTGSGLIVIRLAATLGATVFATGLLFVALSAENMKTLGRKDGKEEGPHSRTSTEKSASVMFFLFPALVLVLLLIFAYRWIVRRFPRQRDVWEYPAYFPTRKDAAV</sequence>
<dbReference type="PROSITE" id="PS50255">
    <property type="entry name" value="CYTOCHROME_B5_2"/>
    <property type="match status" value="1"/>
</dbReference>
<dbReference type="GeneID" id="41965808"/>
<dbReference type="InterPro" id="IPR036400">
    <property type="entry name" value="Cyt_B5-like_heme/steroid_sf"/>
</dbReference>
<reference evidence="8" key="2">
    <citation type="submission" date="2019-10" db="EMBL/GenBank/DDBJ databases">
        <authorList>
            <consortium name="NCBI Genome Project"/>
        </authorList>
    </citation>
    <scope>NUCLEOTIDE SEQUENCE</scope>
    <source>
        <strain evidence="8">NI907</strain>
    </source>
</reference>
<feature type="transmembrane region" description="Helical" evidence="5">
    <location>
        <begin position="117"/>
        <end position="139"/>
    </location>
</feature>
<dbReference type="Pfam" id="PF00173">
    <property type="entry name" value="Cyt-b5"/>
    <property type="match status" value="1"/>
</dbReference>
<dbReference type="Proteomes" id="UP000515153">
    <property type="component" value="Chromosome VII"/>
</dbReference>
<dbReference type="AlphaFoldDB" id="A0A6P8AXP3"/>
<keyword evidence="5" id="KW-0812">Transmembrane</keyword>